<keyword evidence="2" id="KW-0433">Leucine-rich repeat</keyword>
<dbReference type="AlphaFoldDB" id="A0A3B6KIR2"/>
<dbReference type="GO" id="GO:0043531">
    <property type="term" value="F:ADP binding"/>
    <property type="evidence" value="ECO:0007669"/>
    <property type="project" value="InterPro"/>
</dbReference>
<dbReference type="EnsemblPlants" id="TraesCS5A02G292200.1">
    <property type="protein sequence ID" value="TraesCS5A02G292200.1.cds1"/>
    <property type="gene ID" value="TraesCS5A02G292200"/>
</dbReference>
<dbReference type="Gene3D" id="3.80.10.10">
    <property type="entry name" value="Ribonuclease Inhibitor"/>
    <property type="match status" value="2"/>
</dbReference>
<evidence type="ECO:0000259" key="9">
    <source>
        <dbReference type="Pfam" id="PF18052"/>
    </source>
</evidence>
<evidence type="ECO:0000259" key="8">
    <source>
        <dbReference type="Pfam" id="PF00931"/>
    </source>
</evidence>
<evidence type="ECO:0000259" key="10">
    <source>
        <dbReference type="Pfam" id="PF23559"/>
    </source>
</evidence>
<dbReference type="InterPro" id="IPR032675">
    <property type="entry name" value="LRR_dom_sf"/>
</dbReference>
<dbReference type="Gramene" id="TraesNOR5A03G02718340.1">
    <property type="protein sequence ID" value="TraesNOR5A03G02718340.1.CDS1"/>
    <property type="gene ID" value="TraesNOR5A03G02718340"/>
</dbReference>
<dbReference type="FunFam" id="1.10.10.10:FF:000322">
    <property type="entry name" value="Probable disease resistance protein At1g63360"/>
    <property type="match status" value="1"/>
</dbReference>
<keyword evidence="4" id="KW-0547">Nucleotide-binding</keyword>
<dbReference type="InterPro" id="IPR036388">
    <property type="entry name" value="WH-like_DNA-bd_sf"/>
</dbReference>
<dbReference type="Gene3D" id="1.10.8.430">
    <property type="entry name" value="Helical domain of apoptotic protease-activating factors"/>
    <property type="match status" value="1"/>
</dbReference>
<dbReference type="Gramene" id="TraesWEE_scaffold_028015_01G000400.1">
    <property type="protein sequence ID" value="TraesWEE_scaffold_028015_01G000400.1"/>
    <property type="gene ID" value="TraesWEE_scaffold_028015_01G000400"/>
</dbReference>
<organism evidence="12">
    <name type="scientific">Triticum aestivum</name>
    <name type="common">Wheat</name>
    <dbReference type="NCBI Taxonomy" id="4565"/>
    <lineage>
        <taxon>Eukaryota</taxon>
        <taxon>Viridiplantae</taxon>
        <taxon>Streptophyta</taxon>
        <taxon>Embryophyta</taxon>
        <taxon>Tracheophyta</taxon>
        <taxon>Spermatophyta</taxon>
        <taxon>Magnoliopsida</taxon>
        <taxon>Liliopsida</taxon>
        <taxon>Poales</taxon>
        <taxon>Poaceae</taxon>
        <taxon>BOP clade</taxon>
        <taxon>Pooideae</taxon>
        <taxon>Triticodae</taxon>
        <taxon>Triticeae</taxon>
        <taxon>Triticinae</taxon>
        <taxon>Triticum</taxon>
    </lineage>
</organism>
<dbReference type="Gene3D" id="1.10.10.10">
    <property type="entry name" value="Winged helix-like DNA-binding domain superfamily/Winged helix DNA-binding domain"/>
    <property type="match status" value="1"/>
</dbReference>
<keyword evidence="6" id="KW-0067">ATP-binding</keyword>
<dbReference type="Gramene" id="TraesJUL5A03G02715850.1">
    <property type="protein sequence ID" value="TraesJUL5A03G02715850.1.CDS1"/>
    <property type="gene ID" value="TraesJUL5A03G02715850"/>
</dbReference>
<feature type="domain" description="Disease resistance N-terminal" evidence="9">
    <location>
        <begin position="9"/>
        <end position="89"/>
    </location>
</feature>
<name>A0A3B6KIR2_WHEAT</name>
<dbReference type="InterPro" id="IPR042197">
    <property type="entry name" value="Apaf_helical"/>
</dbReference>
<dbReference type="Proteomes" id="UP000019116">
    <property type="component" value="Chromosome 5A"/>
</dbReference>
<dbReference type="Pfam" id="PF23559">
    <property type="entry name" value="WHD_DRP"/>
    <property type="match status" value="1"/>
</dbReference>
<feature type="domain" description="NB-ARC" evidence="8">
    <location>
        <begin position="181"/>
        <end position="339"/>
    </location>
</feature>
<dbReference type="PANTHER" id="PTHR36766:SF70">
    <property type="entry name" value="DISEASE RESISTANCE PROTEIN RGA4"/>
    <property type="match status" value="1"/>
</dbReference>
<dbReference type="Gramene" id="TraesCLE_scaffold_053299_01G000200.1">
    <property type="protein sequence ID" value="TraesCLE_scaffold_053299_01G000200.1"/>
    <property type="gene ID" value="TraesCLE_scaffold_053299_01G000200"/>
</dbReference>
<evidence type="ECO:0000256" key="7">
    <source>
        <dbReference type="ARBA" id="ARBA00023054"/>
    </source>
</evidence>
<dbReference type="Pfam" id="PF00931">
    <property type="entry name" value="NB-ARC"/>
    <property type="match status" value="1"/>
</dbReference>
<dbReference type="Gene3D" id="1.20.5.4130">
    <property type="match status" value="1"/>
</dbReference>
<dbReference type="GO" id="GO:0009626">
    <property type="term" value="P:plant-type hypersensitive response"/>
    <property type="evidence" value="ECO:0007669"/>
    <property type="project" value="UniProtKB-ARBA"/>
</dbReference>
<keyword evidence="7" id="KW-0175">Coiled coil</keyword>
<sequence>MAVVLTPLVGSCVNRLIDIIADKTIMILGARDDLDILHQTIHHIQYYLQDAEQRRMEDLAVNNWHGELRDAIDEADDIFDLIEGRKLLKDIPSSSRNTPACSGISFLSCFTDILKRHDIAAKIRKVNTRIENISKLGQSFLTRSDVAPVGQRAISRSRKSSNLVEPNLVGEEIKHSSRKLVELVLANKENKLYKLAIVGTGGVGKTTLAQKIFNDERIKGNFKKHMWICVSRDYNEVILMKEVLRSIGVRYDTDENEGELSSKLKAAIQEESFFLVLDDVWQTEVWTNLLRIPLDAAATGVVLVTTRDDIVTRVIGVKDVHRVELMPVDVGLELLWKSISTEERDVPHNLHDIGLRIVRKCGGIPLAIKVTASVLATKEKTENEWEKLIDRSAWYVSNVPTELSGALYLSYDDLPQYLKQCFLYCALYPEDQFMLRDDLVRFWVAEGFIEKRKDQLLEDTAEEYYYELIHRNLLQPDTRFYDHRWSKIHDLLRQLAQHLSGREIFFGDLQSLEAKDLSNRRRISAFTDKDSVMLSNVGREHIIRARTLMIRSRETPRIANTIFRRLPSIRVLDLTDSSVESIPDCIGSLIHLRLLDLDGTIITYLPKTIGFLINLQILNLQRCNALHNIPMEITRLCNLRRLGLGGTAIDQVPNGIAKLKFLNDLEGFPIGNGNDNTKTQDGWNLEELALLLQMRQLHMIKLERAAPSSTTTSEILKDKRHLRVLNLECTERTEEYSEEEISNIEMIFARLIPPQNLEDLYITGFFGQRFPAWLGTSHLSSVKQLYLTKCKSCVHLPPMGQLPNLKYLKIVGAAAINKIGPEFLGCRETSPGSLGVVAFPKLEILDIIDMPNWEEWCFVEDRENDATAGIGGEEDGGVDIQNREGVSSFLQLLPHLKELRLLGCPKLRALPWQLGKEATSLKKLKLEGTSCLKVVDGLLFLTETLQIMGCEGLERVLNFPQVRELRAQACPKLERVNGFGNLQHLWLAEDMEQIARRWVPGLQEQHQRLHKEGIDVHTWIY</sequence>
<feature type="domain" description="Disease resistance R13L4/SHOC-2-like LRR" evidence="11">
    <location>
        <begin position="563"/>
        <end position="847"/>
    </location>
</feature>
<dbReference type="OrthoDB" id="765493at2759"/>
<protein>
    <submittedName>
        <fullName evidence="12">Uncharacterized protein</fullName>
    </submittedName>
</protein>
<dbReference type="SMR" id="A0A3B6KIR2"/>
<accession>A0A3B6KIR2</accession>
<dbReference type="GO" id="GO:0042742">
    <property type="term" value="P:defense response to bacterium"/>
    <property type="evidence" value="ECO:0007669"/>
    <property type="project" value="UniProtKB-ARBA"/>
</dbReference>
<dbReference type="GO" id="GO:0002758">
    <property type="term" value="P:innate immune response-activating signaling pathway"/>
    <property type="evidence" value="ECO:0007669"/>
    <property type="project" value="UniProtKB-ARBA"/>
</dbReference>
<dbReference type="STRING" id="4565.A0A3B6KIR2"/>
<dbReference type="OMA" id="NEVTHAC"/>
<gene>
    <name evidence="12" type="primary">LOC123104342</name>
</gene>
<dbReference type="SUPFAM" id="SSF52058">
    <property type="entry name" value="L domain-like"/>
    <property type="match status" value="1"/>
</dbReference>
<dbReference type="Gramene" id="TraesJAG5A03G02697090.1">
    <property type="protein sequence ID" value="TraesJAG5A03G02697090.1.CDS1"/>
    <property type="gene ID" value="TraesJAG5A03G02697090"/>
</dbReference>
<evidence type="ECO:0000313" key="12">
    <source>
        <dbReference type="EnsemblPlants" id="TraesCS5A02G292200.1.cds1"/>
    </source>
</evidence>
<dbReference type="Pfam" id="PF23598">
    <property type="entry name" value="LRR_14"/>
    <property type="match status" value="1"/>
</dbReference>
<dbReference type="RefSeq" id="XP_044382108.1">
    <property type="nucleotide sequence ID" value="XM_044526173.1"/>
</dbReference>
<dbReference type="PANTHER" id="PTHR36766">
    <property type="entry name" value="PLANT BROAD-SPECTRUM MILDEW RESISTANCE PROTEIN RPW8"/>
    <property type="match status" value="1"/>
</dbReference>
<evidence type="ECO:0000256" key="1">
    <source>
        <dbReference type="ARBA" id="ARBA00008894"/>
    </source>
</evidence>
<dbReference type="PRINTS" id="PR00364">
    <property type="entry name" value="DISEASERSIST"/>
</dbReference>
<keyword evidence="5" id="KW-0611">Plant defense</keyword>
<dbReference type="Gramene" id="TraesARI5A03G02738440.1">
    <property type="protein sequence ID" value="TraesARI5A03G02738440.1.CDS1"/>
    <property type="gene ID" value="TraesARI5A03G02738440"/>
</dbReference>
<comment type="similarity">
    <text evidence="1">Belongs to the disease resistance NB-LRR family.</text>
</comment>
<dbReference type="InterPro" id="IPR027417">
    <property type="entry name" value="P-loop_NTPase"/>
</dbReference>
<evidence type="ECO:0000256" key="6">
    <source>
        <dbReference type="ARBA" id="ARBA00022840"/>
    </source>
</evidence>
<dbReference type="SUPFAM" id="SSF52540">
    <property type="entry name" value="P-loop containing nucleoside triphosphate hydrolases"/>
    <property type="match status" value="1"/>
</dbReference>
<dbReference type="Pfam" id="PF18052">
    <property type="entry name" value="Rx_N"/>
    <property type="match status" value="1"/>
</dbReference>
<evidence type="ECO:0000256" key="4">
    <source>
        <dbReference type="ARBA" id="ARBA00022741"/>
    </source>
</evidence>
<dbReference type="InterPro" id="IPR055414">
    <property type="entry name" value="LRR_R13L4/SHOC2-like"/>
</dbReference>
<dbReference type="InterPro" id="IPR002182">
    <property type="entry name" value="NB-ARC"/>
</dbReference>
<dbReference type="Gramene" id="TraesROB_scaffold_135074_01G000200.1">
    <property type="protein sequence ID" value="TraesROB_scaffold_135074_01G000200.1"/>
    <property type="gene ID" value="TraesROB_scaffold_135074_01G000200"/>
</dbReference>
<reference evidence="12" key="2">
    <citation type="submission" date="2018-10" db="UniProtKB">
        <authorList>
            <consortium name="EnsemblPlants"/>
        </authorList>
    </citation>
    <scope>IDENTIFICATION</scope>
</reference>
<reference evidence="12" key="1">
    <citation type="submission" date="2018-08" db="EMBL/GenBank/DDBJ databases">
        <authorList>
            <person name="Rossello M."/>
        </authorList>
    </citation>
    <scope>NUCLEOTIDE SEQUENCE [LARGE SCALE GENOMIC DNA]</scope>
    <source>
        <strain evidence="12">cv. Chinese Spring</strain>
    </source>
</reference>
<evidence type="ECO:0000256" key="5">
    <source>
        <dbReference type="ARBA" id="ARBA00022821"/>
    </source>
</evidence>
<dbReference type="Gramene" id="TraesLDM5A03G02698770.1">
    <property type="protein sequence ID" value="TraesLDM5A03G02698770.1.CDS1"/>
    <property type="gene ID" value="TraesLDM5A03G02698770"/>
</dbReference>
<keyword evidence="13" id="KW-1185">Reference proteome</keyword>
<dbReference type="GeneID" id="123104342"/>
<dbReference type="InterPro" id="IPR041118">
    <property type="entry name" value="Rx_N"/>
</dbReference>
<dbReference type="GO" id="GO:0005524">
    <property type="term" value="F:ATP binding"/>
    <property type="evidence" value="ECO:0007669"/>
    <property type="project" value="UniProtKB-KW"/>
</dbReference>
<keyword evidence="3" id="KW-0677">Repeat</keyword>
<dbReference type="Gene3D" id="3.40.50.300">
    <property type="entry name" value="P-loop containing nucleotide triphosphate hydrolases"/>
    <property type="match status" value="1"/>
</dbReference>
<evidence type="ECO:0000256" key="3">
    <source>
        <dbReference type="ARBA" id="ARBA00022737"/>
    </source>
</evidence>
<evidence type="ECO:0000256" key="2">
    <source>
        <dbReference type="ARBA" id="ARBA00022614"/>
    </source>
</evidence>
<dbReference type="Gramene" id="TraesKAR5A01G0302620.1">
    <property type="protein sequence ID" value="cds.TraesKAR5A01G0302620.1"/>
    <property type="gene ID" value="TraesKAR5A01G0302620"/>
</dbReference>
<dbReference type="InterPro" id="IPR058922">
    <property type="entry name" value="WHD_DRP"/>
</dbReference>
<dbReference type="Gramene" id="TraesCS5A02G292200.1">
    <property type="protein sequence ID" value="TraesCS5A02G292200.1.cds1"/>
    <property type="gene ID" value="TraesCS5A02G292200"/>
</dbReference>
<evidence type="ECO:0000259" key="11">
    <source>
        <dbReference type="Pfam" id="PF23598"/>
    </source>
</evidence>
<dbReference type="Gramene" id="TraesCAD_scaffold_091142_01G000300.1">
    <property type="protein sequence ID" value="TraesCAD_scaffold_091142_01G000300.1"/>
    <property type="gene ID" value="TraesCAD_scaffold_091142_01G000300"/>
</dbReference>
<evidence type="ECO:0000313" key="13">
    <source>
        <dbReference type="Proteomes" id="UP000019116"/>
    </source>
</evidence>
<proteinExistence type="inferred from homology"/>
<dbReference type="Gramene" id="TraesCS5A03G0713600.1">
    <property type="protein sequence ID" value="TraesCS5A03G0713600.1.CDS1"/>
    <property type="gene ID" value="TraesCS5A03G0713600"/>
</dbReference>
<feature type="domain" description="Disease resistance protein winged helix" evidence="10">
    <location>
        <begin position="427"/>
        <end position="496"/>
    </location>
</feature>